<accession>A0A9J6GEB4</accession>
<keyword evidence="2" id="KW-1185">Reference proteome</keyword>
<name>A0A9J6GEB4_HAELO</name>
<protein>
    <submittedName>
        <fullName evidence="1">Uncharacterized protein</fullName>
    </submittedName>
</protein>
<dbReference type="EMBL" id="JABSTR010000006">
    <property type="protein sequence ID" value="KAH9373749.1"/>
    <property type="molecule type" value="Genomic_DNA"/>
</dbReference>
<evidence type="ECO:0000313" key="2">
    <source>
        <dbReference type="Proteomes" id="UP000821853"/>
    </source>
</evidence>
<dbReference type="Proteomes" id="UP000821853">
    <property type="component" value="Chromosome 4"/>
</dbReference>
<gene>
    <name evidence="1" type="ORF">HPB48_016595</name>
</gene>
<dbReference type="AlphaFoldDB" id="A0A9J6GEB4"/>
<dbReference type="OrthoDB" id="6499593at2759"/>
<sequence>MNEHASLYEYWRKLLMEEQQNEERNHWLMRKLDEIEQRTSLLSERSDRLRQLRVSVCTYCTCTTRLLLIGCSENVPVSHLPPHSPSPFEPRGQPGYMQLYRFCAFVVCRIFYTQSMSP</sequence>
<comment type="caution">
    <text evidence="1">The sequence shown here is derived from an EMBL/GenBank/DDBJ whole genome shotgun (WGS) entry which is preliminary data.</text>
</comment>
<dbReference type="VEuPathDB" id="VectorBase:HLOH_057980"/>
<evidence type="ECO:0000313" key="1">
    <source>
        <dbReference type="EMBL" id="KAH9373749.1"/>
    </source>
</evidence>
<organism evidence="1 2">
    <name type="scientific">Haemaphysalis longicornis</name>
    <name type="common">Bush tick</name>
    <dbReference type="NCBI Taxonomy" id="44386"/>
    <lineage>
        <taxon>Eukaryota</taxon>
        <taxon>Metazoa</taxon>
        <taxon>Ecdysozoa</taxon>
        <taxon>Arthropoda</taxon>
        <taxon>Chelicerata</taxon>
        <taxon>Arachnida</taxon>
        <taxon>Acari</taxon>
        <taxon>Parasitiformes</taxon>
        <taxon>Ixodida</taxon>
        <taxon>Ixodoidea</taxon>
        <taxon>Ixodidae</taxon>
        <taxon>Haemaphysalinae</taxon>
        <taxon>Haemaphysalis</taxon>
    </lineage>
</organism>
<proteinExistence type="predicted"/>
<reference evidence="1 2" key="1">
    <citation type="journal article" date="2020" name="Cell">
        <title>Large-Scale Comparative Analyses of Tick Genomes Elucidate Their Genetic Diversity and Vector Capacities.</title>
        <authorList>
            <consortium name="Tick Genome and Microbiome Consortium (TIGMIC)"/>
            <person name="Jia N."/>
            <person name="Wang J."/>
            <person name="Shi W."/>
            <person name="Du L."/>
            <person name="Sun Y."/>
            <person name="Zhan W."/>
            <person name="Jiang J.F."/>
            <person name="Wang Q."/>
            <person name="Zhang B."/>
            <person name="Ji P."/>
            <person name="Bell-Sakyi L."/>
            <person name="Cui X.M."/>
            <person name="Yuan T.T."/>
            <person name="Jiang B.G."/>
            <person name="Yang W.F."/>
            <person name="Lam T.T."/>
            <person name="Chang Q.C."/>
            <person name="Ding S.J."/>
            <person name="Wang X.J."/>
            <person name="Zhu J.G."/>
            <person name="Ruan X.D."/>
            <person name="Zhao L."/>
            <person name="Wei J.T."/>
            <person name="Ye R.Z."/>
            <person name="Que T.C."/>
            <person name="Du C.H."/>
            <person name="Zhou Y.H."/>
            <person name="Cheng J.X."/>
            <person name="Dai P.F."/>
            <person name="Guo W.B."/>
            <person name="Han X.H."/>
            <person name="Huang E.J."/>
            <person name="Li L.F."/>
            <person name="Wei W."/>
            <person name="Gao Y.C."/>
            <person name="Liu J.Z."/>
            <person name="Shao H.Z."/>
            <person name="Wang X."/>
            <person name="Wang C.C."/>
            <person name="Yang T.C."/>
            <person name="Huo Q.B."/>
            <person name="Li W."/>
            <person name="Chen H.Y."/>
            <person name="Chen S.E."/>
            <person name="Zhou L.G."/>
            <person name="Ni X.B."/>
            <person name="Tian J.H."/>
            <person name="Sheng Y."/>
            <person name="Liu T."/>
            <person name="Pan Y.S."/>
            <person name="Xia L.Y."/>
            <person name="Li J."/>
            <person name="Zhao F."/>
            <person name="Cao W.C."/>
        </authorList>
    </citation>
    <scope>NUCLEOTIDE SEQUENCE [LARGE SCALE GENOMIC DNA]</scope>
    <source>
        <strain evidence="1">HaeL-2018</strain>
    </source>
</reference>